<evidence type="ECO:0000259" key="2">
    <source>
        <dbReference type="Pfam" id="PF13569"/>
    </source>
</evidence>
<dbReference type="Proteomes" id="UP000539313">
    <property type="component" value="Unassembled WGS sequence"/>
</dbReference>
<reference evidence="3 4" key="1">
    <citation type="submission" date="2020-08" db="EMBL/GenBank/DDBJ databases">
        <title>Sequencing the genomes of 1000 actinobacteria strains.</title>
        <authorList>
            <person name="Klenk H.-P."/>
        </authorList>
    </citation>
    <scope>NUCLEOTIDE SEQUENCE [LARGE SCALE GENOMIC DNA]</scope>
    <source>
        <strain evidence="3 4">DSM 45823</strain>
    </source>
</reference>
<evidence type="ECO:0000313" key="4">
    <source>
        <dbReference type="Proteomes" id="UP000539313"/>
    </source>
</evidence>
<keyword evidence="4" id="KW-1185">Reference proteome</keyword>
<dbReference type="RefSeq" id="WP_182703647.1">
    <property type="nucleotide sequence ID" value="NZ_JACJII010000001.1"/>
</dbReference>
<evidence type="ECO:0000256" key="1">
    <source>
        <dbReference type="SAM" id="MobiDB-lite"/>
    </source>
</evidence>
<proteinExistence type="predicted"/>
<dbReference type="Pfam" id="PF13569">
    <property type="entry name" value="DUF4132"/>
    <property type="match status" value="1"/>
</dbReference>
<dbReference type="EMBL" id="JACJII010000001">
    <property type="protein sequence ID" value="MBA9001256.1"/>
    <property type="molecule type" value="Genomic_DNA"/>
</dbReference>
<gene>
    <name evidence="3" type="ORF">HNR21_000138</name>
</gene>
<accession>A0A7W3MSV5</accession>
<dbReference type="AlphaFoldDB" id="A0A7W3MSV5"/>
<evidence type="ECO:0000313" key="3">
    <source>
        <dbReference type="EMBL" id="MBA9001256.1"/>
    </source>
</evidence>
<comment type="caution">
    <text evidence="3">The sequence shown here is derived from an EMBL/GenBank/DDBJ whole genome shotgun (WGS) entry which is preliminary data.</text>
</comment>
<feature type="domain" description="DUF4132" evidence="2">
    <location>
        <begin position="477"/>
        <end position="659"/>
    </location>
</feature>
<feature type="region of interest" description="Disordered" evidence="1">
    <location>
        <begin position="1"/>
        <end position="32"/>
    </location>
</feature>
<dbReference type="InterPro" id="IPR025406">
    <property type="entry name" value="DUF4132"/>
</dbReference>
<sequence>MTQPPAPRVKEAPESALPDLLANPPWTRAPRSGEPVVLKLKAPKEPTTMTWAPGLREKWLKDPYGEYRFEPLPDDTDWDETAETFASGEALSLETRRLLELATGLLMQAPPEYGEKLLADERYWKVLADYPGHSTLRGAVARHGMAAYPAAMYEARNSRAFYSLVPFLDADVAQIMIKNFGTWPNGDQAEAWFRTHGRAAARLTVPDALRKPGPKRDRAEAALRLVAEVHGQDAIVEAARHYGEEAAEAIAALRTDPLDLHPDPLPEIPEEFAPERLPQVLLRGRELALPAAATRHLITMLLITEDPHEPYAGLPRVEEALDPDSLAEFAWALYLADRHDRRWASPGVQYAVTNWGNDETAARLADRVIGWSKAYVWDRGGTGALRLFSRLGTDSALRHLHRLATKAEDRARIRPWAQGGLNRAAEARGLTVEQLADRLVPDLGLDADGTLVLDYGPRRFTVGFDEQLKPYVTDETGRRRKTLPKPGVRDDATLAPAAHRRFADLRKEVKEIAADRLGRLEQAMVAGRSWTAGEFRSIFVGHPLLWHLARRLVWAATVDGRTTAFRVAEDRTLADVEDAAFTLPEDARVTLPHPVTLGENAVRAWTEVLADYEILQPFPQLARPTFVLAEEERGAGRLERFEGRTVHFGRILGLTRRGWELGDKETGGFRRQVTRTTPDERHVVVFIEPGIRVVSPDEYAEQRIGHVLLWTGRWSGRRHPFGELDPVTVSEILADLTTALGD</sequence>
<organism evidence="3 4">
    <name type="scientific">Thermomonospora cellulosilytica</name>
    <dbReference type="NCBI Taxonomy" id="1411118"/>
    <lineage>
        <taxon>Bacteria</taxon>
        <taxon>Bacillati</taxon>
        <taxon>Actinomycetota</taxon>
        <taxon>Actinomycetes</taxon>
        <taxon>Streptosporangiales</taxon>
        <taxon>Thermomonosporaceae</taxon>
        <taxon>Thermomonospora</taxon>
    </lineage>
</organism>
<name>A0A7W3MSV5_9ACTN</name>
<protein>
    <recommendedName>
        <fullName evidence="2">DUF4132 domain-containing protein</fullName>
    </recommendedName>
</protein>